<sequence precursor="true">MARKHAVQIFAVLIGLALPLAASQARADRVRRLVTLAGAPDNQIVGYGLVVGLPGTGDQTTQIPYTQQAITNMLSHEGITLPKTAFMQPNDVASVMVTAQVPPYTEPGSNLTVTVAALGNATSLSGGVLLPTPLKGSNGHVYAQAQGPLLVSGFAAAKSGSSVRRNTPTVGRIPDGAVMSRAIPTATWSHYGSARLLLKRPSYENATRIATAIDRALGRGVARATSPDVVEVRRHGRLGAVAFMARVLGVQVTPEAPPPAVIVDAQSGTIVMGGDVRLRPAIVSYGNLTVSIQAANSVSQPNPLARGNTVGVQNANITARQSAGHVVTLPAATTLAQIAAALNKIGAKPSDLIAIVEALKEAGALDARVKVV</sequence>
<dbReference type="RefSeq" id="WP_035842895.1">
    <property type="nucleotide sequence ID" value="NZ_BNAB01000001.1"/>
</dbReference>
<dbReference type="EMBL" id="BNAB01000001">
    <property type="protein sequence ID" value="GHD98114.1"/>
    <property type="molecule type" value="Genomic_DNA"/>
</dbReference>
<dbReference type="HAMAP" id="MF_00416">
    <property type="entry name" value="FlgI"/>
    <property type="match status" value="1"/>
</dbReference>
<reference evidence="9" key="3">
    <citation type="submission" date="2023-06" db="EMBL/GenBank/DDBJ databases">
        <authorList>
            <person name="Sun Q."/>
            <person name="Zhou Y."/>
        </authorList>
    </citation>
    <scope>NUCLEOTIDE SEQUENCE</scope>
    <source>
        <strain evidence="9">CGMCC 1.10859</strain>
    </source>
</reference>
<keyword evidence="9" id="KW-0969">Cilium</keyword>
<comment type="similarity">
    <text evidence="8">Belongs to the FlgI family.</text>
</comment>
<comment type="subcellular location">
    <subcellularLocation>
        <location evidence="2 8">Bacterial flagellum basal body</location>
    </subcellularLocation>
</comment>
<feature type="chain" id="PRO_5042649658" description="Flagellar P-ring protein" evidence="8">
    <location>
        <begin position="28"/>
        <end position="372"/>
    </location>
</feature>
<dbReference type="PRINTS" id="PR01010">
    <property type="entry name" value="FLGPRINGFLGI"/>
</dbReference>
<dbReference type="InterPro" id="IPR001782">
    <property type="entry name" value="Flag_FlgI"/>
</dbReference>
<evidence type="ECO:0000256" key="3">
    <source>
        <dbReference type="ARBA" id="ARBA00019515"/>
    </source>
</evidence>
<dbReference type="Proteomes" id="UP000199541">
    <property type="component" value="Unassembled WGS sequence"/>
</dbReference>
<evidence type="ECO:0000256" key="2">
    <source>
        <dbReference type="ARBA" id="ARBA00004117"/>
    </source>
</evidence>
<keyword evidence="9" id="KW-0966">Cell projection</keyword>
<evidence type="ECO:0000256" key="6">
    <source>
        <dbReference type="ARBA" id="ARBA00023143"/>
    </source>
</evidence>
<dbReference type="PANTHER" id="PTHR30381:SF0">
    <property type="entry name" value="FLAGELLAR P-RING PROTEIN"/>
    <property type="match status" value="1"/>
</dbReference>
<comment type="caution">
    <text evidence="9">The sequence shown here is derived from an EMBL/GenBank/DDBJ whole genome shotgun (WGS) entry which is preliminary data.</text>
</comment>
<accession>A0AAN4UN12</accession>
<keyword evidence="5" id="KW-0574">Periplasm</keyword>
<comment type="subunit">
    <text evidence="8">The basal body constitutes a major portion of the flagellar organelle and consists of four rings (L,P,S, and M) mounted on a central rod.</text>
</comment>
<evidence type="ECO:0000256" key="8">
    <source>
        <dbReference type="HAMAP-Rule" id="MF_00416"/>
    </source>
</evidence>
<evidence type="ECO:0000313" key="9">
    <source>
        <dbReference type="EMBL" id="GHD98114.1"/>
    </source>
</evidence>
<dbReference type="Proteomes" id="UP000634647">
    <property type="component" value="Unassembled WGS sequence"/>
</dbReference>
<proteinExistence type="inferred from homology"/>
<evidence type="ECO:0000313" key="10">
    <source>
        <dbReference type="EMBL" id="SDW53601.1"/>
    </source>
</evidence>
<dbReference type="GO" id="GO:0071973">
    <property type="term" value="P:bacterial-type flagellum-dependent cell motility"/>
    <property type="evidence" value="ECO:0007669"/>
    <property type="project" value="InterPro"/>
</dbReference>
<dbReference type="GO" id="GO:0030288">
    <property type="term" value="C:outer membrane-bounded periplasmic space"/>
    <property type="evidence" value="ECO:0007669"/>
    <property type="project" value="InterPro"/>
</dbReference>
<dbReference type="GO" id="GO:0005198">
    <property type="term" value="F:structural molecule activity"/>
    <property type="evidence" value="ECO:0007669"/>
    <property type="project" value="InterPro"/>
</dbReference>
<keyword evidence="11" id="KW-1185">Reference proteome</keyword>
<name>A0AAN4UN12_9RHOB</name>
<organism evidence="9 12">
    <name type="scientific">Allgaiera indica</name>
    <dbReference type="NCBI Taxonomy" id="765699"/>
    <lineage>
        <taxon>Bacteria</taxon>
        <taxon>Pseudomonadati</taxon>
        <taxon>Pseudomonadota</taxon>
        <taxon>Alphaproteobacteria</taxon>
        <taxon>Rhodobacterales</taxon>
        <taxon>Paracoccaceae</taxon>
        <taxon>Allgaiera</taxon>
    </lineage>
</organism>
<evidence type="ECO:0000256" key="7">
    <source>
        <dbReference type="ARBA" id="ARBA00032344"/>
    </source>
</evidence>
<dbReference type="Pfam" id="PF02119">
    <property type="entry name" value="FlgI"/>
    <property type="match status" value="1"/>
</dbReference>
<keyword evidence="6 8" id="KW-0975">Bacterial flagellum</keyword>
<gene>
    <name evidence="8 9" type="primary">flgI</name>
    <name evidence="9" type="ORF">GCM10008024_00330</name>
    <name evidence="10" type="ORF">SAMN05444006_104184</name>
</gene>
<evidence type="ECO:0000256" key="1">
    <source>
        <dbReference type="ARBA" id="ARBA00002591"/>
    </source>
</evidence>
<protein>
    <recommendedName>
        <fullName evidence="3 8">Flagellar P-ring protein</fullName>
    </recommendedName>
    <alternativeName>
        <fullName evidence="7 8">Basal body P-ring protein</fullName>
    </alternativeName>
</protein>
<evidence type="ECO:0000256" key="5">
    <source>
        <dbReference type="ARBA" id="ARBA00022764"/>
    </source>
</evidence>
<feature type="signal peptide" evidence="8">
    <location>
        <begin position="1"/>
        <end position="27"/>
    </location>
</feature>
<reference evidence="10 11" key="2">
    <citation type="submission" date="2016-10" db="EMBL/GenBank/DDBJ databases">
        <authorList>
            <person name="Varghese N."/>
            <person name="Submissions S."/>
        </authorList>
    </citation>
    <scope>NUCLEOTIDE SEQUENCE [LARGE SCALE GENOMIC DNA]</scope>
    <source>
        <strain evidence="10 11">DSM 24802</strain>
    </source>
</reference>
<dbReference type="NCBIfam" id="NF003676">
    <property type="entry name" value="PRK05303.1"/>
    <property type="match status" value="1"/>
</dbReference>
<evidence type="ECO:0000313" key="12">
    <source>
        <dbReference type="Proteomes" id="UP000634647"/>
    </source>
</evidence>
<evidence type="ECO:0000313" key="11">
    <source>
        <dbReference type="Proteomes" id="UP000199541"/>
    </source>
</evidence>
<dbReference type="AlphaFoldDB" id="A0AAN4UN12"/>
<dbReference type="EMBL" id="FNOB01000004">
    <property type="protein sequence ID" value="SDW53601.1"/>
    <property type="molecule type" value="Genomic_DNA"/>
</dbReference>
<dbReference type="PANTHER" id="PTHR30381">
    <property type="entry name" value="FLAGELLAR P-RING PERIPLASMIC PROTEIN FLGI"/>
    <property type="match status" value="1"/>
</dbReference>
<keyword evidence="4 8" id="KW-0732">Signal</keyword>
<reference evidence="9" key="1">
    <citation type="journal article" date="2014" name="Int. J. Syst. Evol. Microbiol.">
        <title>Complete genome sequence of Corynebacterium casei LMG S-19264T (=DSM 44701T), isolated from a smear-ripened cheese.</title>
        <authorList>
            <consortium name="US DOE Joint Genome Institute (JGI-PGF)"/>
            <person name="Walter F."/>
            <person name="Albersmeier A."/>
            <person name="Kalinowski J."/>
            <person name="Ruckert C."/>
        </authorList>
    </citation>
    <scope>NUCLEOTIDE SEQUENCE</scope>
    <source>
        <strain evidence="9">CGMCC 1.10859</strain>
    </source>
</reference>
<comment type="function">
    <text evidence="1 8">Assembles around the rod to form the L-ring and probably protects the motor/basal body from shearing forces during rotation.</text>
</comment>
<keyword evidence="9" id="KW-0282">Flagellum</keyword>
<evidence type="ECO:0000256" key="4">
    <source>
        <dbReference type="ARBA" id="ARBA00022729"/>
    </source>
</evidence>
<dbReference type="GO" id="GO:0009428">
    <property type="term" value="C:bacterial-type flagellum basal body, distal rod, P ring"/>
    <property type="evidence" value="ECO:0007669"/>
    <property type="project" value="InterPro"/>
</dbReference>